<sequence>MSKIMEYRKYNETCGTLAEATKVKPPRHFDESAPRGSKAVSWLALHWCCTEFTASSDLAWSCCWVIAPQKSVILLVVLQTDRSRHWYIAICLSRISGRSASSFSVQLRSFNRRRQLRAPPRSVNHPLRHDDCIRLQPLITTTRPNR</sequence>
<dbReference type="EMBL" id="BGPR01001986">
    <property type="protein sequence ID" value="GBM65601.1"/>
    <property type="molecule type" value="Genomic_DNA"/>
</dbReference>
<evidence type="ECO:0000313" key="1">
    <source>
        <dbReference type="EMBL" id="GBM65601.1"/>
    </source>
</evidence>
<proteinExistence type="predicted"/>
<evidence type="ECO:0000313" key="2">
    <source>
        <dbReference type="Proteomes" id="UP000499080"/>
    </source>
</evidence>
<reference evidence="1 2" key="1">
    <citation type="journal article" date="2019" name="Sci. Rep.">
        <title>Orb-weaving spider Araneus ventricosus genome elucidates the spidroin gene catalogue.</title>
        <authorList>
            <person name="Kono N."/>
            <person name="Nakamura H."/>
            <person name="Ohtoshi R."/>
            <person name="Moran D.A.P."/>
            <person name="Shinohara A."/>
            <person name="Yoshida Y."/>
            <person name="Fujiwara M."/>
            <person name="Mori M."/>
            <person name="Tomita M."/>
            <person name="Arakawa K."/>
        </authorList>
    </citation>
    <scope>NUCLEOTIDE SEQUENCE [LARGE SCALE GENOMIC DNA]</scope>
</reference>
<dbReference type="AlphaFoldDB" id="A0A4Y2HJS0"/>
<gene>
    <name evidence="1" type="ORF">AVEN_164710_1</name>
</gene>
<keyword evidence="2" id="KW-1185">Reference proteome</keyword>
<comment type="caution">
    <text evidence="1">The sequence shown here is derived from an EMBL/GenBank/DDBJ whole genome shotgun (WGS) entry which is preliminary data.</text>
</comment>
<name>A0A4Y2HJS0_ARAVE</name>
<dbReference type="Proteomes" id="UP000499080">
    <property type="component" value="Unassembled WGS sequence"/>
</dbReference>
<protein>
    <submittedName>
        <fullName evidence="1">Uncharacterized protein</fullName>
    </submittedName>
</protein>
<organism evidence="1 2">
    <name type="scientific">Araneus ventricosus</name>
    <name type="common">Orbweaver spider</name>
    <name type="synonym">Epeira ventricosa</name>
    <dbReference type="NCBI Taxonomy" id="182803"/>
    <lineage>
        <taxon>Eukaryota</taxon>
        <taxon>Metazoa</taxon>
        <taxon>Ecdysozoa</taxon>
        <taxon>Arthropoda</taxon>
        <taxon>Chelicerata</taxon>
        <taxon>Arachnida</taxon>
        <taxon>Araneae</taxon>
        <taxon>Araneomorphae</taxon>
        <taxon>Entelegynae</taxon>
        <taxon>Araneoidea</taxon>
        <taxon>Araneidae</taxon>
        <taxon>Araneus</taxon>
    </lineage>
</organism>
<accession>A0A4Y2HJS0</accession>